<keyword evidence="4" id="KW-1185">Reference proteome</keyword>
<feature type="region of interest" description="Disordered" evidence="1">
    <location>
        <begin position="367"/>
        <end position="387"/>
    </location>
</feature>
<proteinExistence type="predicted"/>
<feature type="region of interest" description="Disordered" evidence="1">
    <location>
        <begin position="812"/>
        <end position="905"/>
    </location>
</feature>
<evidence type="ECO:0000313" key="4">
    <source>
        <dbReference type="Proteomes" id="UP000530660"/>
    </source>
</evidence>
<dbReference type="AlphaFoldDB" id="A0A7J7IKW5"/>
<evidence type="ECO:0000256" key="1">
    <source>
        <dbReference type="SAM" id="MobiDB-lite"/>
    </source>
</evidence>
<dbReference type="Pfam" id="PF13087">
    <property type="entry name" value="AAA_12"/>
    <property type="match status" value="1"/>
</dbReference>
<feature type="region of interest" description="Disordered" evidence="1">
    <location>
        <begin position="940"/>
        <end position="992"/>
    </location>
</feature>
<accession>A0A7J7IKW5</accession>
<dbReference type="GO" id="GO:0004386">
    <property type="term" value="F:helicase activity"/>
    <property type="evidence" value="ECO:0007669"/>
    <property type="project" value="InterPro"/>
</dbReference>
<feature type="region of interest" description="Disordered" evidence="1">
    <location>
        <begin position="763"/>
        <end position="783"/>
    </location>
</feature>
<dbReference type="EMBL" id="VWRR01000007">
    <property type="protein sequence ID" value="KAF6003294.1"/>
    <property type="molecule type" value="Genomic_DNA"/>
</dbReference>
<dbReference type="InterPro" id="IPR045055">
    <property type="entry name" value="DNA2/NAM7-like"/>
</dbReference>
<dbReference type="Gene3D" id="3.40.50.300">
    <property type="entry name" value="P-loop containing nucleotide triphosphate hydrolases"/>
    <property type="match status" value="2"/>
</dbReference>
<comment type="caution">
    <text evidence="3">The sequence shown here is derived from an EMBL/GenBank/DDBJ whole genome shotgun (WGS) entry which is preliminary data.</text>
</comment>
<dbReference type="InterPro" id="IPR041677">
    <property type="entry name" value="DNA2/NAM7_AAA_11"/>
</dbReference>
<dbReference type="InterPro" id="IPR027417">
    <property type="entry name" value="P-loop_NTPase"/>
</dbReference>
<name>A0A7J7IKW5_9RHOD</name>
<evidence type="ECO:0000313" key="3">
    <source>
        <dbReference type="EMBL" id="KAF6003294.1"/>
    </source>
</evidence>
<dbReference type="InterPro" id="IPR003593">
    <property type="entry name" value="AAA+_ATPase"/>
</dbReference>
<gene>
    <name evidence="3" type="ORF">F1559_002872</name>
</gene>
<feature type="compositionally biased region" description="Basic and acidic residues" evidence="1">
    <location>
        <begin position="842"/>
        <end position="857"/>
    </location>
</feature>
<feature type="domain" description="AAA+ ATPase" evidence="2">
    <location>
        <begin position="295"/>
        <end position="474"/>
    </location>
</feature>
<dbReference type="SMART" id="SM00382">
    <property type="entry name" value="AAA"/>
    <property type="match status" value="1"/>
</dbReference>
<feature type="compositionally biased region" description="Polar residues" evidence="1">
    <location>
        <begin position="980"/>
        <end position="990"/>
    </location>
</feature>
<dbReference type="SUPFAM" id="SSF52540">
    <property type="entry name" value="P-loop containing nucleoside triphosphate hydrolases"/>
    <property type="match status" value="1"/>
</dbReference>
<dbReference type="PANTHER" id="PTHR10887:SF495">
    <property type="entry name" value="HELICASE SENATAXIN ISOFORM X1-RELATED"/>
    <property type="match status" value="1"/>
</dbReference>
<dbReference type="CDD" id="cd18808">
    <property type="entry name" value="SF1_C_Upf1"/>
    <property type="match status" value="1"/>
</dbReference>
<dbReference type="InterPro" id="IPR047187">
    <property type="entry name" value="SF1_C_Upf1"/>
</dbReference>
<feature type="compositionally biased region" description="Polar residues" evidence="1">
    <location>
        <begin position="814"/>
        <end position="824"/>
    </location>
</feature>
<dbReference type="Pfam" id="PF13086">
    <property type="entry name" value="AAA_11"/>
    <property type="match status" value="2"/>
</dbReference>
<feature type="region of interest" description="Disordered" evidence="1">
    <location>
        <begin position="1037"/>
        <end position="1058"/>
    </location>
</feature>
<dbReference type="Proteomes" id="UP000530660">
    <property type="component" value="Unassembled WGS sequence"/>
</dbReference>
<feature type="compositionally biased region" description="Basic residues" evidence="1">
    <location>
        <begin position="884"/>
        <end position="899"/>
    </location>
</feature>
<feature type="compositionally biased region" description="Polar residues" evidence="1">
    <location>
        <begin position="1037"/>
        <end position="1047"/>
    </location>
</feature>
<reference evidence="3 4" key="1">
    <citation type="journal article" date="2020" name="J. Phycol.">
        <title>Comparative genome analysis reveals Cyanidiococcus gen. nov., a new extremophilic red algal genus sister to Cyanidioschyzon (Cyanidioschyzonaceae, Rhodophyta).</title>
        <authorList>
            <person name="Liu S.-L."/>
            <person name="Chiang Y.-R."/>
            <person name="Yoon H.S."/>
            <person name="Fu H.-Y."/>
        </authorList>
    </citation>
    <scope>NUCLEOTIDE SEQUENCE [LARGE SCALE GENOMIC DNA]</scope>
    <source>
        <strain evidence="3 4">THAL066</strain>
    </source>
</reference>
<feature type="compositionally biased region" description="Polar residues" evidence="1">
    <location>
        <begin position="946"/>
        <end position="970"/>
    </location>
</feature>
<organism evidence="3 4">
    <name type="scientific">Cyanidiococcus yangmingshanensis</name>
    <dbReference type="NCBI Taxonomy" id="2690220"/>
    <lineage>
        <taxon>Eukaryota</taxon>
        <taxon>Rhodophyta</taxon>
        <taxon>Bangiophyceae</taxon>
        <taxon>Cyanidiales</taxon>
        <taxon>Cyanidiaceae</taxon>
        <taxon>Cyanidiococcus</taxon>
    </lineage>
</organism>
<evidence type="ECO:0000259" key="2">
    <source>
        <dbReference type="SMART" id="SM00382"/>
    </source>
</evidence>
<dbReference type="PANTHER" id="PTHR10887">
    <property type="entry name" value="DNA2/NAM7 HELICASE FAMILY"/>
    <property type="match status" value="1"/>
</dbReference>
<feature type="compositionally biased region" description="Basic and acidic residues" evidence="1">
    <location>
        <begin position="375"/>
        <end position="387"/>
    </location>
</feature>
<dbReference type="OrthoDB" id="2025at2759"/>
<dbReference type="InterPro" id="IPR041679">
    <property type="entry name" value="DNA2/NAM7-like_C"/>
</dbReference>
<sequence length="1089" mass="120382">MMRSSTRIWSYSLQSHRSAEAVEAQLVAVLLKFWENPLQGALGETNANLKAWHSSDFVCVHQYQDYWLRRIENEWIASVQAGASLCEREGFWLGSVRSLEPGCADYADRVVLEWALSTDAPAQLDASDVLFVSVMTDGKEGTSARCGFPAVRLTRTTEPSLARNVVTYGAWIPHKALGERMLATPQCRLWRAFVDEHEWRAGLMPFQRQFMAVTRLGQIYRPLMHVLVQPAQCFSRQRCLPDYANTETQALSRMSVAIPRRELTVSTCARHEDSLSDALNASQSRAVTCILRSRPGDVTLVVGPPGTGKTSTIVAALIRLVDEEPTPRILVCAPSNNTVRLLLAEFRQRTALSRTVKVAWLQAQSQRQRPTGAASREDAKRHENAHVEESSVKDAEIVFVTLNSAAGLGVQGTGLMNERAFQYIIVDEASQAVEPDTLIPLILYSLIPGDRCLQGSAGAKTRSPGRLILVGDARQLPATVRSRWNQLAGYEKSLFERLCEAAERTNYAGLCWLEEQYRMHPSIAAFPSHFFYANRLRTAPQAQLSALAEESPVHLIDLSDDASHREIRVGTSLANPYEANRLVGWLAEYAVKLANSEKPQWSVLLLTPYRAQVSYLEDGLRRRKLISESATESNGIPDKIEYRVSTIDGAQGAEADVVILSPVRSARRDNSTNGVTGHGNIGFVADTRRLNVALTRARFMLVFGGDLATLASCSCLYAAWFAFLCRHGIVSDSERFCKRLKTFYRELESDSVAAVETPSISASPRAGVRSADDADEHSPKRRARTSTYSCPVCRLASARIAAAMAYKRPLDLSQGISSSGTSPTARLPATIASSQQGRIKRSQKDARVAAARAEEAASRLVQSDNDDDESTDSRHLLRGFRSYGIRRQRHDKSRPHCSHLSRASLRYSTRSAPELDAPGRAHGGHVSVPSRLRQATNWKRAGPALQSPNDSNKTIDSWRQQGRDSASSTYHDAHPPSSRVRMQTTMNRSQGPRMKQLVLSGPLDRFRERRAPARSVARESTAVQRFAARFESQETGASGTMGVTSVSEMRRIPGGPLKRPFMAATDLSDKAYGIGDVFGLQSRMTSRTP</sequence>
<protein>
    <recommendedName>
        <fullName evidence="2">AAA+ ATPase domain-containing protein</fullName>
    </recommendedName>
</protein>